<dbReference type="Proteomes" id="UP001262767">
    <property type="component" value="Unassembled WGS sequence"/>
</dbReference>
<reference evidence="1" key="1">
    <citation type="submission" date="2023-07" db="EMBL/GenBank/DDBJ databases">
        <title>Sorghum-associated microbial communities from plants grown in Nebraska, USA.</title>
        <authorList>
            <person name="Schachtman D."/>
        </authorList>
    </citation>
    <scope>NUCLEOTIDE SEQUENCE</scope>
    <source>
        <strain evidence="1">BE44</strain>
    </source>
</reference>
<gene>
    <name evidence="1" type="ORF">J2X86_002461</name>
</gene>
<comment type="caution">
    <text evidence="1">The sequence shown here is derived from an EMBL/GenBank/DDBJ whole genome shotgun (WGS) entry which is preliminary data.</text>
</comment>
<evidence type="ECO:0000313" key="1">
    <source>
        <dbReference type="EMBL" id="MDR6630406.1"/>
    </source>
</evidence>
<dbReference type="RefSeq" id="WP_310077908.1">
    <property type="nucleotide sequence ID" value="NZ_JAVDSC010000012.1"/>
</dbReference>
<proteinExistence type="predicted"/>
<sequence length="65" mass="7234">MNIIQDLGILNAQALDDMLRKHGIPEDWKISVINGMWTRSSVGFTHAELRAAITAHHKQAAQNKA</sequence>
<protein>
    <submittedName>
        <fullName evidence="1">Uncharacterized protein</fullName>
    </submittedName>
</protein>
<dbReference type="AlphaFoldDB" id="A0AAW8LLH4"/>
<accession>A0AAW8LLH4</accession>
<name>A0AAW8LLH4_ACILW</name>
<evidence type="ECO:0000313" key="2">
    <source>
        <dbReference type="Proteomes" id="UP001262767"/>
    </source>
</evidence>
<organism evidence="1 2">
    <name type="scientific">Acinetobacter lwoffii</name>
    <dbReference type="NCBI Taxonomy" id="28090"/>
    <lineage>
        <taxon>Bacteria</taxon>
        <taxon>Pseudomonadati</taxon>
        <taxon>Pseudomonadota</taxon>
        <taxon>Gammaproteobacteria</taxon>
        <taxon>Moraxellales</taxon>
        <taxon>Moraxellaceae</taxon>
        <taxon>Acinetobacter</taxon>
    </lineage>
</organism>
<dbReference type="EMBL" id="JAVDSC010000012">
    <property type="protein sequence ID" value="MDR6630406.1"/>
    <property type="molecule type" value="Genomic_DNA"/>
</dbReference>